<evidence type="ECO:0000256" key="3">
    <source>
        <dbReference type="ARBA" id="ARBA00022989"/>
    </source>
</evidence>
<feature type="transmembrane region" description="Helical" evidence="5">
    <location>
        <begin position="105"/>
        <end position="124"/>
    </location>
</feature>
<dbReference type="STRING" id="9258.ENSOANP00000002529"/>
<dbReference type="PANTHER" id="PTHR11040:SF120">
    <property type="entry name" value="ZINC TRANSPORTER ZIP2"/>
    <property type="match status" value="1"/>
</dbReference>
<dbReference type="FunCoup" id="F7F8C8">
    <property type="interactions" value="16"/>
</dbReference>
<feature type="transmembrane region" description="Helical" evidence="5">
    <location>
        <begin position="291"/>
        <end position="310"/>
    </location>
</feature>
<dbReference type="GO" id="GO:0070574">
    <property type="term" value="P:cadmium ion transmembrane transport"/>
    <property type="evidence" value="ECO:0007669"/>
    <property type="project" value="Ensembl"/>
</dbReference>
<comment type="subcellular location">
    <subcellularLocation>
        <location evidence="1">Membrane</location>
        <topology evidence="1">Multi-pass membrane protein</topology>
    </subcellularLocation>
</comment>
<evidence type="ECO:0000256" key="1">
    <source>
        <dbReference type="ARBA" id="ARBA00004141"/>
    </source>
</evidence>
<feature type="transmembrane region" description="Helical" evidence="5">
    <location>
        <begin position="6"/>
        <end position="25"/>
    </location>
</feature>
<dbReference type="OrthoDB" id="448280at2759"/>
<dbReference type="GeneTree" id="ENSGT00940000160962"/>
<accession>F7F8C8</accession>
<keyword evidence="4 5" id="KW-0472">Membrane</keyword>
<protein>
    <submittedName>
        <fullName evidence="6">Solute carrier family 39 member 2</fullName>
    </submittedName>
</protein>
<dbReference type="CTD" id="29986"/>
<reference evidence="6" key="2">
    <citation type="submission" date="2025-09" db="UniProtKB">
        <authorList>
            <consortium name="Ensembl"/>
        </authorList>
    </citation>
    <scope>IDENTIFICATION</scope>
    <source>
        <strain evidence="6">Glennie</strain>
    </source>
</reference>
<evidence type="ECO:0000313" key="6">
    <source>
        <dbReference type="Ensembl" id="ENSOANP00000002529.2"/>
    </source>
</evidence>
<feature type="transmembrane region" description="Helical" evidence="5">
    <location>
        <begin position="225"/>
        <end position="252"/>
    </location>
</feature>
<keyword evidence="2 5" id="KW-0812">Transmembrane</keyword>
<keyword evidence="3 5" id="KW-1133">Transmembrane helix</keyword>
<dbReference type="Proteomes" id="UP000002279">
    <property type="component" value="Unplaced"/>
</dbReference>
<dbReference type="GO" id="GO:0005886">
    <property type="term" value="C:plasma membrane"/>
    <property type="evidence" value="ECO:0000318"/>
    <property type="project" value="GO_Central"/>
</dbReference>
<reference evidence="6" key="1">
    <citation type="submission" date="2025-08" db="UniProtKB">
        <authorList>
            <consortium name="Ensembl"/>
        </authorList>
    </citation>
    <scope>IDENTIFICATION</scope>
    <source>
        <strain evidence="6">Glennie</strain>
    </source>
</reference>
<feature type="transmembrane region" description="Helical" evidence="5">
    <location>
        <begin position="45"/>
        <end position="66"/>
    </location>
</feature>
<feature type="transmembrane region" description="Helical" evidence="5">
    <location>
        <begin position="258"/>
        <end position="279"/>
    </location>
</feature>
<proteinExistence type="predicted"/>
<dbReference type="GO" id="GO:0071577">
    <property type="term" value="P:zinc ion transmembrane transport"/>
    <property type="evidence" value="ECO:0000318"/>
    <property type="project" value="GO_Central"/>
</dbReference>
<dbReference type="GeneID" id="100093118"/>
<dbReference type="GO" id="GO:0031410">
    <property type="term" value="C:cytoplasmic vesicle"/>
    <property type="evidence" value="ECO:0007669"/>
    <property type="project" value="Ensembl"/>
</dbReference>
<dbReference type="Bgee" id="ENSOANG00000001587">
    <property type="expression patterns" value="Expressed in liver and 7 other cell types or tissues"/>
</dbReference>
<dbReference type="GO" id="GO:0030216">
    <property type="term" value="P:keratinocyte differentiation"/>
    <property type="evidence" value="ECO:0007669"/>
    <property type="project" value="Ensembl"/>
</dbReference>
<dbReference type="InParanoid" id="F7F8C8"/>
<dbReference type="eggNOG" id="KOG1558">
    <property type="taxonomic scope" value="Eukaryota"/>
</dbReference>
<dbReference type="AlphaFoldDB" id="F7F8C8"/>
<dbReference type="GO" id="GO:0005385">
    <property type="term" value="F:zinc ion transmembrane transporter activity"/>
    <property type="evidence" value="ECO:0000318"/>
    <property type="project" value="GO_Central"/>
</dbReference>
<organism evidence="6 7">
    <name type="scientific">Ornithorhynchus anatinus</name>
    <name type="common">Duckbill platypus</name>
    <dbReference type="NCBI Taxonomy" id="9258"/>
    <lineage>
        <taxon>Eukaryota</taxon>
        <taxon>Metazoa</taxon>
        <taxon>Chordata</taxon>
        <taxon>Craniata</taxon>
        <taxon>Vertebrata</taxon>
        <taxon>Euteleostomi</taxon>
        <taxon>Mammalia</taxon>
        <taxon>Monotremata</taxon>
        <taxon>Ornithorhynchidae</taxon>
        <taxon>Ornithorhynchus</taxon>
    </lineage>
</organism>
<feature type="transmembrane region" description="Helical" evidence="5">
    <location>
        <begin position="167"/>
        <end position="187"/>
    </location>
</feature>
<dbReference type="RefSeq" id="XP_028934244.1">
    <property type="nucleotide sequence ID" value="XM_029078411.2"/>
</dbReference>
<evidence type="ECO:0000256" key="2">
    <source>
        <dbReference type="ARBA" id="ARBA00022692"/>
    </source>
</evidence>
<feature type="transmembrane region" description="Helical" evidence="5">
    <location>
        <begin position="193"/>
        <end position="213"/>
    </location>
</feature>
<evidence type="ECO:0000313" key="7">
    <source>
        <dbReference type="Proteomes" id="UP000002279"/>
    </source>
</evidence>
<dbReference type="PANTHER" id="PTHR11040">
    <property type="entry name" value="ZINC/IRON TRANSPORTER"/>
    <property type="match status" value="1"/>
</dbReference>
<dbReference type="Pfam" id="PF02535">
    <property type="entry name" value="Zip"/>
    <property type="match status" value="2"/>
</dbReference>
<name>F7F8C8_ORNAN</name>
<gene>
    <name evidence="6" type="primary">SLC39A2</name>
</gene>
<evidence type="ECO:0000256" key="4">
    <source>
        <dbReference type="ARBA" id="ARBA00023136"/>
    </source>
</evidence>
<keyword evidence="7" id="KW-1185">Reference proteome</keyword>
<dbReference type="GO" id="GO:0036464">
    <property type="term" value="C:cytoplasmic ribonucleoprotein granule"/>
    <property type="evidence" value="ECO:0007669"/>
    <property type="project" value="Ensembl"/>
</dbReference>
<dbReference type="OMA" id="EEWGGTH"/>
<sequence>MEPLLGVKIGCSLALLTLTLLCGLIPIRCKWFQIHAASGRQRRVLSLLGCAAAGVFLGAGLMHMAAEALEGIEMEIESYRLQVDYSQNGTDVGGSSSSTADPAEVRYPFGELVISLGFFLVFLLESLALQCCPRGAAAPEGIWGNPEAPSPCGHGPLPAPARGSLRALVLLLSLSLHSLFEGLAVGLQPTVLTTLQLCLAVLAHKGLVVFGVALRLAREGTGPRWALLCVLLLALMTPLGLALGLAVAGGALGGTRMLTQAVLEGVAAGTFLYVTFLEILPQALASPEPALAKWGCVAGGFAFMAIVAVWA</sequence>
<dbReference type="InterPro" id="IPR003689">
    <property type="entry name" value="ZIP"/>
</dbReference>
<dbReference type="KEGG" id="oaa:100093118"/>
<evidence type="ECO:0000256" key="5">
    <source>
        <dbReference type="SAM" id="Phobius"/>
    </source>
</evidence>
<dbReference type="HOGENOM" id="CLU_040462_1_0_1"/>
<dbReference type="Ensembl" id="ENSOANT00000002530.3">
    <property type="protein sequence ID" value="ENSOANP00000002529.2"/>
    <property type="gene ID" value="ENSOANG00000001587.3"/>
</dbReference>